<name>A0ABW5QQU8_9BACL</name>
<evidence type="ECO:0000313" key="2">
    <source>
        <dbReference type="EMBL" id="MFD2658661.1"/>
    </source>
</evidence>
<evidence type="ECO:0008006" key="4">
    <source>
        <dbReference type="Google" id="ProtNLM"/>
    </source>
</evidence>
<keyword evidence="3" id="KW-1185">Reference proteome</keyword>
<proteinExistence type="predicted"/>
<organism evidence="2 3">
    <name type="scientific">Paenibacillus thailandensis</name>
    <dbReference type="NCBI Taxonomy" id="393250"/>
    <lineage>
        <taxon>Bacteria</taxon>
        <taxon>Bacillati</taxon>
        <taxon>Bacillota</taxon>
        <taxon>Bacilli</taxon>
        <taxon>Bacillales</taxon>
        <taxon>Paenibacillaceae</taxon>
        <taxon>Paenibacillus</taxon>
    </lineage>
</organism>
<evidence type="ECO:0000313" key="3">
    <source>
        <dbReference type="Proteomes" id="UP001597493"/>
    </source>
</evidence>
<sequence length="358" mass="39042">MFPYGKKMIAAIACALTFASFAPFQSAHAAGMSASDQAALAGYWSPVLYQDVGANPEADIPVPVNFDGDWSALNSWDNIGNYAKGSSLPLNPSVYWSLVETETHYYISYDFFYAAHDPKGSLGDHENDMEGIMLTIRKAGTEKEDGTTVTNPNGEIELVLMPRHAKLGMYAPASGASYEPGLDTVYYDDTFTVENHATGKHIPVYSAQNDEYYTESEGDFGHALKPYNGGGAKGDTGYVFQWGGAGSAAGNMNASDNWEAKLGDFDDSKRMNYQLIPLETSLWPLRNDFTLNLWSSYGTFLGDDGKDNAANTPWGWSFEGYRDLGSGRMLYDPAGFVDALFDGLGQFSTVYLTNPYSG</sequence>
<gene>
    <name evidence="2" type="ORF">ACFSW5_00095</name>
</gene>
<dbReference type="EMBL" id="JBHUMY010000001">
    <property type="protein sequence ID" value="MFD2658661.1"/>
    <property type="molecule type" value="Genomic_DNA"/>
</dbReference>
<dbReference type="Proteomes" id="UP001597493">
    <property type="component" value="Unassembled WGS sequence"/>
</dbReference>
<feature type="signal peptide" evidence="1">
    <location>
        <begin position="1"/>
        <end position="29"/>
    </location>
</feature>
<dbReference type="RefSeq" id="WP_379268415.1">
    <property type="nucleotide sequence ID" value="NZ_JBHUGT010000025.1"/>
</dbReference>
<accession>A0ABW5QQU8</accession>
<comment type="caution">
    <text evidence="2">The sequence shown here is derived from an EMBL/GenBank/DDBJ whole genome shotgun (WGS) entry which is preliminary data.</text>
</comment>
<keyword evidence="1" id="KW-0732">Signal</keyword>
<reference evidence="3" key="1">
    <citation type="journal article" date="2019" name="Int. J. Syst. Evol. Microbiol.">
        <title>The Global Catalogue of Microorganisms (GCM) 10K type strain sequencing project: providing services to taxonomists for standard genome sequencing and annotation.</title>
        <authorList>
            <consortium name="The Broad Institute Genomics Platform"/>
            <consortium name="The Broad Institute Genome Sequencing Center for Infectious Disease"/>
            <person name="Wu L."/>
            <person name="Ma J."/>
        </authorList>
    </citation>
    <scope>NUCLEOTIDE SEQUENCE [LARGE SCALE GENOMIC DNA]</scope>
    <source>
        <strain evidence="3">TISTR 1827</strain>
    </source>
</reference>
<protein>
    <recommendedName>
        <fullName evidence="4">Carbohydrate-binding domain-containing protein</fullName>
    </recommendedName>
</protein>
<feature type="chain" id="PRO_5047502764" description="Carbohydrate-binding domain-containing protein" evidence="1">
    <location>
        <begin position="30"/>
        <end position="358"/>
    </location>
</feature>
<evidence type="ECO:0000256" key="1">
    <source>
        <dbReference type="SAM" id="SignalP"/>
    </source>
</evidence>